<sequence>MLSGGVSDERPARRHMVSMLGFNCNLLPVVGSVSSSSAGPVFHSHYIISASKTAFPYHPQPTSIVKLLNSVRSLRQGDVSGIWEKFIINSTVCEGHTRTRATICKKTDFLDNSCSLLNLEDDKLLEVKRGEPRVCRKDDLESSDDLIAFKEMLRRERISCKNHGKVPWNKGKKHSPETIELIKKRTSQAMLRPATREKLKRNASKPMGDATKENIKRALLSLHATRRLMKCYQLACLHDWKNQVSEAARTGGVGDQELQWNSYSKLKVLLREEHVKATRAFQRMKKQGFQESARYSEGRNRSISDAIREKWKDQDYRSKMHLGRENYLMTRGSRSNSVKQNIRKSKLIDQMSPNELSGQKQQKIDDRSIKIILSRQVGQNIDKAFVNAVMAGEESLTSKKKPLGFSKHYREDGKLLLAPGCDDEGCEVSAYEYSLETFGCGSFPQDCKPEMLFSRKTCSYVDSNAYEKLEKLRRLQAGRLVIQMKKKEAAERARLLMIEAEEAAKTLEAAAKSNPFVKASLVETRRLLAEAAQSMKIVESKKFDQLAPMQHQNTISYAINSSIVSASSESEIYKSCITSEACNKSNHHYVDNKAEVQSKMPSDSNGEADTFDLIDSWIIHESPERFRACPPISMTNSQTQPRLIRTSSNAPSSKPVDKESLTLTLHHLNISYLSSISEPGDRNWAIPKKPKNLKKWHCGRLVIVEKEFG</sequence>
<accession>A0ACC2BET3</accession>
<evidence type="ECO:0000313" key="2">
    <source>
        <dbReference type="Proteomes" id="UP001162992"/>
    </source>
</evidence>
<organism evidence="1 2">
    <name type="scientific">Diphasiastrum complanatum</name>
    <name type="common">Issler's clubmoss</name>
    <name type="synonym">Lycopodium complanatum</name>
    <dbReference type="NCBI Taxonomy" id="34168"/>
    <lineage>
        <taxon>Eukaryota</taxon>
        <taxon>Viridiplantae</taxon>
        <taxon>Streptophyta</taxon>
        <taxon>Embryophyta</taxon>
        <taxon>Tracheophyta</taxon>
        <taxon>Lycopodiopsida</taxon>
        <taxon>Lycopodiales</taxon>
        <taxon>Lycopodiaceae</taxon>
        <taxon>Lycopodioideae</taxon>
        <taxon>Diphasiastrum</taxon>
    </lineage>
</organism>
<evidence type="ECO:0000313" key="1">
    <source>
        <dbReference type="EMBL" id="KAJ7528319.1"/>
    </source>
</evidence>
<dbReference type="EMBL" id="CM055107">
    <property type="protein sequence ID" value="KAJ7528319.1"/>
    <property type="molecule type" value="Genomic_DNA"/>
</dbReference>
<comment type="caution">
    <text evidence="1">The sequence shown here is derived from an EMBL/GenBank/DDBJ whole genome shotgun (WGS) entry which is preliminary data.</text>
</comment>
<keyword evidence="2" id="KW-1185">Reference proteome</keyword>
<protein>
    <submittedName>
        <fullName evidence="1">Uncharacterized protein</fullName>
    </submittedName>
</protein>
<dbReference type="Proteomes" id="UP001162992">
    <property type="component" value="Chromosome 16"/>
</dbReference>
<reference evidence="2" key="1">
    <citation type="journal article" date="2024" name="Proc. Natl. Acad. Sci. U.S.A.">
        <title>Extraordinary preservation of gene collinearity over three hundred million years revealed in homosporous lycophytes.</title>
        <authorList>
            <person name="Li C."/>
            <person name="Wickell D."/>
            <person name="Kuo L.Y."/>
            <person name="Chen X."/>
            <person name="Nie B."/>
            <person name="Liao X."/>
            <person name="Peng D."/>
            <person name="Ji J."/>
            <person name="Jenkins J."/>
            <person name="Williams M."/>
            <person name="Shu S."/>
            <person name="Plott C."/>
            <person name="Barry K."/>
            <person name="Rajasekar S."/>
            <person name="Grimwood J."/>
            <person name="Han X."/>
            <person name="Sun S."/>
            <person name="Hou Z."/>
            <person name="He W."/>
            <person name="Dai G."/>
            <person name="Sun C."/>
            <person name="Schmutz J."/>
            <person name="Leebens-Mack J.H."/>
            <person name="Li F.W."/>
            <person name="Wang L."/>
        </authorList>
    </citation>
    <scope>NUCLEOTIDE SEQUENCE [LARGE SCALE GENOMIC DNA]</scope>
    <source>
        <strain evidence="2">cv. PW_Plant_1</strain>
    </source>
</reference>
<name>A0ACC2BET3_DIPCM</name>
<gene>
    <name evidence="1" type="ORF">O6H91_16G094700</name>
</gene>
<proteinExistence type="predicted"/>